<evidence type="ECO:0000256" key="1">
    <source>
        <dbReference type="SAM" id="MobiDB-lite"/>
    </source>
</evidence>
<dbReference type="AlphaFoldDB" id="A0A7X5TSX2"/>
<comment type="caution">
    <text evidence="2">The sequence shown here is derived from an EMBL/GenBank/DDBJ whole genome shotgun (WGS) entry which is preliminary data.</text>
</comment>
<gene>
    <name evidence="2" type="ORF">FHX76_001859</name>
</gene>
<keyword evidence="3" id="KW-1185">Reference proteome</keyword>
<reference evidence="2 3" key="1">
    <citation type="submission" date="2020-02" db="EMBL/GenBank/DDBJ databases">
        <title>Sequencing the genomes of 1000 actinobacteria strains.</title>
        <authorList>
            <person name="Klenk H.-P."/>
        </authorList>
    </citation>
    <scope>NUCLEOTIDE SEQUENCE [LARGE SCALE GENOMIC DNA]</scope>
    <source>
        <strain evidence="2 3">DSM 27960</strain>
    </source>
</reference>
<evidence type="ECO:0000313" key="3">
    <source>
        <dbReference type="Proteomes" id="UP000541033"/>
    </source>
</evidence>
<evidence type="ECO:0000313" key="2">
    <source>
        <dbReference type="EMBL" id="NIH53991.1"/>
    </source>
</evidence>
<feature type="region of interest" description="Disordered" evidence="1">
    <location>
        <begin position="125"/>
        <end position="144"/>
    </location>
</feature>
<sequence length="144" mass="14684">MASKKISVSAETVAQSISKLNNASQDISGVDLPKNGAQPDIKGVDVWPTQSFHTTFAQTLQYLGAVADGFSAKMGETAENIRTVVTSIGEVNDQISTSLNTMTAEAASINVDAIALNGSTSVGSEHAGGSSSWSAGSSNAQGSF</sequence>
<dbReference type="Proteomes" id="UP000541033">
    <property type="component" value="Unassembled WGS sequence"/>
</dbReference>
<accession>A0A7X5TSX2</accession>
<dbReference type="EMBL" id="JAAMOX010000001">
    <property type="protein sequence ID" value="NIH53991.1"/>
    <property type="molecule type" value="Genomic_DNA"/>
</dbReference>
<protein>
    <submittedName>
        <fullName evidence="2">Uncharacterized protein</fullName>
    </submittedName>
</protein>
<organism evidence="2 3">
    <name type="scientific">Lysinibacter cavernae</name>
    <dbReference type="NCBI Taxonomy" id="1640652"/>
    <lineage>
        <taxon>Bacteria</taxon>
        <taxon>Bacillati</taxon>
        <taxon>Actinomycetota</taxon>
        <taxon>Actinomycetes</taxon>
        <taxon>Micrococcales</taxon>
        <taxon>Microbacteriaceae</taxon>
        <taxon>Lysinibacter</taxon>
    </lineage>
</organism>
<dbReference type="RefSeq" id="WP_167150046.1">
    <property type="nucleotide sequence ID" value="NZ_JAAMOX010000001.1"/>
</dbReference>
<proteinExistence type="predicted"/>
<name>A0A7X5TSX2_9MICO</name>